<gene>
    <name evidence="2" type="ORF">B0A49_02041</name>
</gene>
<dbReference type="AlphaFoldDB" id="A0A4V5NKE2"/>
<proteinExistence type="predicted"/>
<feature type="compositionally biased region" description="Acidic residues" evidence="1">
    <location>
        <begin position="284"/>
        <end position="299"/>
    </location>
</feature>
<feature type="compositionally biased region" description="Polar residues" evidence="1">
    <location>
        <begin position="64"/>
        <end position="82"/>
    </location>
</feature>
<accession>A0A4V5NKE2</accession>
<dbReference type="EMBL" id="NAJN01000053">
    <property type="protein sequence ID" value="TKA80609.1"/>
    <property type="molecule type" value="Genomic_DNA"/>
</dbReference>
<feature type="compositionally biased region" description="Polar residues" evidence="1">
    <location>
        <begin position="41"/>
        <end position="55"/>
    </location>
</feature>
<evidence type="ECO:0000313" key="3">
    <source>
        <dbReference type="Proteomes" id="UP000308768"/>
    </source>
</evidence>
<protein>
    <submittedName>
        <fullName evidence="2">Uncharacterized protein</fullName>
    </submittedName>
</protein>
<sequence>MDKPLPSPPLTDDEVAQHAKPLAPHQSAKYKMFARNRARKTASSLIISAPTSPQHLVSGGVSVDPTNRALSRASSMANMNDRTNSDPHVTARPRATASTHFANFSRPRLTEASTEDNAFDTPTREEASSRSNEQSIDSQNPLLNTPSHHPHPSNHPHPFTEPRRAKRVYNKVVGALSGRLRFSKSSGVGAGATRGFFYGSTGHVVGEEDEEPLVEDEPDMKKSKMRRLAENQNLNDPFVEHSQHNQPPLAPRRYPFRAAPYAFNMGQRGSARAVVHNSIKEVNEEGENENENEVGDSEASESTAQPEPALSATDSEPESRRYNNQVSGLAQHPGVMVFASRPVATPRRPGALGN</sequence>
<feature type="region of interest" description="Disordered" evidence="1">
    <location>
        <begin position="282"/>
        <end position="354"/>
    </location>
</feature>
<feature type="region of interest" description="Disordered" evidence="1">
    <location>
        <begin position="1"/>
        <end position="165"/>
    </location>
</feature>
<evidence type="ECO:0000313" key="2">
    <source>
        <dbReference type="EMBL" id="TKA80609.1"/>
    </source>
</evidence>
<name>A0A4V5NKE2_9PEZI</name>
<organism evidence="2 3">
    <name type="scientific">Cryomyces minteri</name>
    <dbReference type="NCBI Taxonomy" id="331657"/>
    <lineage>
        <taxon>Eukaryota</taxon>
        <taxon>Fungi</taxon>
        <taxon>Dikarya</taxon>
        <taxon>Ascomycota</taxon>
        <taxon>Pezizomycotina</taxon>
        <taxon>Dothideomycetes</taxon>
        <taxon>Dothideomycetes incertae sedis</taxon>
        <taxon>Cryomyces</taxon>
    </lineage>
</organism>
<comment type="caution">
    <text evidence="2">The sequence shown here is derived from an EMBL/GenBank/DDBJ whole genome shotgun (WGS) entry which is preliminary data.</text>
</comment>
<dbReference type="Proteomes" id="UP000308768">
    <property type="component" value="Unassembled WGS sequence"/>
</dbReference>
<keyword evidence="3" id="KW-1185">Reference proteome</keyword>
<evidence type="ECO:0000256" key="1">
    <source>
        <dbReference type="SAM" id="MobiDB-lite"/>
    </source>
</evidence>
<feature type="compositionally biased region" description="Polar residues" evidence="1">
    <location>
        <begin position="129"/>
        <end position="145"/>
    </location>
</feature>
<reference evidence="2 3" key="1">
    <citation type="submission" date="2017-03" db="EMBL/GenBank/DDBJ databases">
        <title>Genomes of endolithic fungi from Antarctica.</title>
        <authorList>
            <person name="Coleine C."/>
            <person name="Masonjones S."/>
            <person name="Stajich J.E."/>
        </authorList>
    </citation>
    <scope>NUCLEOTIDE SEQUENCE [LARGE SCALE GENOMIC DNA]</scope>
    <source>
        <strain evidence="2 3">CCFEE 5187</strain>
    </source>
</reference>